<protein>
    <submittedName>
        <fullName evidence="2">Uncharacterized protein</fullName>
    </submittedName>
</protein>
<name>A0ABY9RX19_9ACTN</name>
<proteinExistence type="predicted"/>
<reference evidence="2 3" key="1">
    <citation type="submission" date="2023-09" db="EMBL/GenBank/DDBJ databases">
        <title>Complete genome of Streptomyces roseicoloratus T14.</title>
        <authorList>
            <person name="Bashizi T."/>
            <person name="Kim M.-J."/>
            <person name="Lee G."/>
            <person name="Tagele S.B."/>
            <person name="Shin J.-H."/>
        </authorList>
    </citation>
    <scope>NUCLEOTIDE SEQUENCE [LARGE SCALE GENOMIC DNA]</scope>
    <source>
        <strain evidence="2 3">T14</strain>
    </source>
</reference>
<accession>A0ABY9RX19</accession>
<sequence>MPGDRHGTLPHVHHGVDVVALVPAGKFVEAQDEVGVAAEVDGNGGALGGQADEGQPLLGEAHGTVRIDEAAKVVGTGERHPWWGDPPRFAAVGQAELVESGPGLQGAQSPDRGVADGREVRRPGAFGDGAVVRGQSPELLEDRDVSGVDLDSQLTFASRAGREVSVGLKEAEHVGVVRVLQVHEGRCGGGLGECAEVEERGRARVGFSHGKVPS</sequence>
<keyword evidence="3" id="KW-1185">Reference proteome</keyword>
<dbReference type="Proteomes" id="UP001250858">
    <property type="component" value="Chromosome"/>
</dbReference>
<dbReference type="EMBL" id="CP133762">
    <property type="protein sequence ID" value="WMX46502.1"/>
    <property type="molecule type" value="Genomic_DNA"/>
</dbReference>
<organism evidence="2 3">
    <name type="scientific">Streptomyces roseicoloratus</name>
    <dbReference type="NCBI Taxonomy" id="2508722"/>
    <lineage>
        <taxon>Bacteria</taxon>
        <taxon>Bacillati</taxon>
        <taxon>Actinomycetota</taxon>
        <taxon>Actinomycetes</taxon>
        <taxon>Kitasatosporales</taxon>
        <taxon>Streptomycetaceae</taxon>
        <taxon>Streptomyces</taxon>
    </lineage>
</organism>
<evidence type="ECO:0000313" key="2">
    <source>
        <dbReference type="EMBL" id="WMX46502.1"/>
    </source>
</evidence>
<feature type="region of interest" description="Disordered" evidence="1">
    <location>
        <begin position="100"/>
        <end position="131"/>
    </location>
</feature>
<evidence type="ECO:0000313" key="3">
    <source>
        <dbReference type="Proteomes" id="UP001250858"/>
    </source>
</evidence>
<dbReference type="RefSeq" id="WP_309549003.1">
    <property type="nucleotide sequence ID" value="NZ_CP133762.1"/>
</dbReference>
<evidence type="ECO:0000256" key="1">
    <source>
        <dbReference type="SAM" id="MobiDB-lite"/>
    </source>
</evidence>
<feature type="compositionally biased region" description="Basic and acidic residues" evidence="1">
    <location>
        <begin position="113"/>
        <end position="122"/>
    </location>
</feature>
<gene>
    <name evidence="2" type="ORF">RGF97_18935</name>
</gene>